<comment type="caution">
    <text evidence="1">The sequence shown here is derived from an EMBL/GenBank/DDBJ whole genome shotgun (WGS) entry which is preliminary data.</text>
</comment>
<sequence>MKKFLPIGSVVLLKESQKRIMIVGVKQKQANSDKVWDYSACLYPEGILDPEKLFLFDTEQIERLYFIGLQDGEGLAFLNKINHLDDNADTTN</sequence>
<organism evidence="1 2">
    <name type="scientific">Coprococcus intestinihominis</name>
    <dbReference type="NCBI Taxonomy" id="3133154"/>
    <lineage>
        <taxon>Bacteria</taxon>
        <taxon>Bacillati</taxon>
        <taxon>Bacillota</taxon>
        <taxon>Clostridia</taxon>
        <taxon>Lachnospirales</taxon>
        <taxon>Lachnospiraceae</taxon>
        <taxon>Coprococcus</taxon>
    </lineage>
</organism>
<proteinExistence type="predicted"/>
<keyword evidence="2" id="KW-1185">Reference proteome</keyword>
<name>A0ABV1B8S2_9FIRM</name>
<protein>
    <submittedName>
        <fullName evidence="1">DUF4176 domain-containing protein</fullName>
    </submittedName>
</protein>
<dbReference type="RefSeq" id="WP_009257945.1">
    <property type="nucleotide sequence ID" value="NZ_JBBMEK010000371.1"/>
</dbReference>
<evidence type="ECO:0000313" key="2">
    <source>
        <dbReference type="Proteomes" id="UP001469749"/>
    </source>
</evidence>
<dbReference type="InterPro" id="IPR025233">
    <property type="entry name" value="DUF4176"/>
</dbReference>
<dbReference type="Pfam" id="PF13780">
    <property type="entry name" value="DUF4176"/>
    <property type="match status" value="1"/>
</dbReference>
<reference evidence="1 2" key="1">
    <citation type="submission" date="2024-03" db="EMBL/GenBank/DDBJ databases">
        <title>Human intestinal bacterial collection.</title>
        <authorList>
            <person name="Pauvert C."/>
            <person name="Hitch T.C.A."/>
            <person name="Clavel T."/>
        </authorList>
    </citation>
    <scope>NUCLEOTIDE SEQUENCE [LARGE SCALE GENOMIC DNA]</scope>
    <source>
        <strain evidence="1 2">CLA-AA-H190</strain>
    </source>
</reference>
<dbReference type="Proteomes" id="UP001469749">
    <property type="component" value="Unassembled WGS sequence"/>
</dbReference>
<gene>
    <name evidence="1" type="ORF">WMO25_17245</name>
</gene>
<dbReference type="EMBL" id="JBBMEK010000371">
    <property type="protein sequence ID" value="MEQ2366815.1"/>
    <property type="molecule type" value="Genomic_DNA"/>
</dbReference>
<accession>A0ABV1B8S2</accession>
<evidence type="ECO:0000313" key="1">
    <source>
        <dbReference type="EMBL" id="MEQ2366815.1"/>
    </source>
</evidence>